<dbReference type="Proteomes" id="UP000266091">
    <property type="component" value="Unassembled WGS sequence"/>
</dbReference>
<feature type="region of interest" description="Disordered" evidence="1">
    <location>
        <begin position="41"/>
        <end position="64"/>
    </location>
</feature>
<dbReference type="AlphaFoldDB" id="A0A388SAE9"/>
<accession>A0A388SAE9</accession>
<evidence type="ECO:0000256" key="1">
    <source>
        <dbReference type="SAM" id="MobiDB-lite"/>
    </source>
</evidence>
<protein>
    <submittedName>
        <fullName evidence="2">Uncharacterized protein</fullName>
    </submittedName>
</protein>
<name>A0A388SAE9_9BURK</name>
<sequence>MKVLFFILVAVSVILGVYQVHVISSIPASLGTEVKEVVPERMSDVHPSGNLSAAPQQQTANPGL</sequence>
<comment type="caution">
    <text evidence="2">The sequence shown here is derived from an EMBL/GenBank/DDBJ whole genome shotgun (WGS) entry which is preliminary data.</text>
</comment>
<dbReference type="EMBL" id="BGZJ01000001">
    <property type="protein sequence ID" value="GBO93277.1"/>
    <property type="molecule type" value="Genomic_DNA"/>
</dbReference>
<evidence type="ECO:0000313" key="3">
    <source>
        <dbReference type="Proteomes" id="UP000266091"/>
    </source>
</evidence>
<dbReference type="OrthoDB" id="9887451at2"/>
<proteinExistence type="predicted"/>
<keyword evidence="3" id="KW-1185">Reference proteome</keyword>
<feature type="compositionally biased region" description="Polar residues" evidence="1">
    <location>
        <begin position="49"/>
        <end position="64"/>
    </location>
</feature>
<gene>
    <name evidence="2" type="ORF">MESMUL_06310</name>
</gene>
<reference evidence="2 3" key="1">
    <citation type="journal article" date="2018" name="Int. J. Syst. Evol. Microbiol.">
        <title>Mesosutterella multiformis gen. nov., sp. nov., a member of the family Sutterellaceae and Sutterella megalosphaeroides sp. nov., isolated from human faeces.</title>
        <authorList>
            <person name="Sakamoto M."/>
            <person name="Ikeyama N."/>
            <person name="Kunihiro T."/>
            <person name="Iino T."/>
            <person name="Yuki M."/>
            <person name="Ohkuma M."/>
        </authorList>
    </citation>
    <scope>NUCLEOTIDE SEQUENCE [LARGE SCALE GENOMIC DNA]</scope>
    <source>
        <strain evidence="2 3">4NBBH2</strain>
    </source>
</reference>
<evidence type="ECO:0000313" key="2">
    <source>
        <dbReference type="EMBL" id="GBO93277.1"/>
    </source>
</evidence>
<organism evidence="2 3">
    <name type="scientific">Mesosutterella multiformis</name>
    <dbReference type="NCBI Taxonomy" id="2259133"/>
    <lineage>
        <taxon>Bacteria</taxon>
        <taxon>Pseudomonadati</taxon>
        <taxon>Pseudomonadota</taxon>
        <taxon>Betaproteobacteria</taxon>
        <taxon>Burkholderiales</taxon>
        <taxon>Sutterellaceae</taxon>
        <taxon>Mesosutterella</taxon>
    </lineage>
</organism>
<dbReference type="RefSeq" id="WP_116269684.1">
    <property type="nucleotide sequence ID" value="NZ_BGZJ01000001.1"/>
</dbReference>